<keyword evidence="2" id="KW-1185">Reference proteome</keyword>
<name>A0A0J1B9Q6_RHOIS</name>
<dbReference type="EMBL" id="LECT01000038">
    <property type="protein sequence ID" value="KLU03452.1"/>
    <property type="molecule type" value="Genomic_DNA"/>
</dbReference>
<protein>
    <submittedName>
        <fullName evidence="1">Uncharacterized protein</fullName>
    </submittedName>
</protein>
<dbReference type="Proteomes" id="UP000036367">
    <property type="component" value="Unassembled WGS sequence"/>
</dbReference>
<dbReference type="AlphaFoldDB" id="A0A0J1B9Q6"/>
<proteinExistence type="predicted"/>
<accession>A0A0J1B9Q6</accession>
<sequence>MDCDGKRHCSQVQPGPTPKRLTWFCPILPADLLMPDRQEEEML</sequence>
<reference evidence="1" key="1">
    <citation type="submission" date="2015-05" db="EMBL/GenBank/DDBJ databases">
        <title>Permanent draft genome of Rhodopirellula islandicus K833.</title>
        <authorList>
            <person name="Kizina J."/>
            <person name="Richter M."/>
            <person name="Glockner F.O."/>
            <person name="Harder J."/>
        </authorList>
    </citation>
    <scope>NUCLEOTIDE SEQUENCE [LARGE SCALE GENOMIC DNA]</scope>
    <source>
        <strain evidence="1">K833</strain>
    </source>
</reference>
<dbReference type="STRING" id="595434.RISK_004764"/>
<evidence type="ECO:0000313" key="2">
    <source>
        <dbReference type="Proteomes" id="UP000036367"/>
    </source>
</evidence>
<evidence type="ECO:0000313" key="1">
    <source>
        <dbReference type="EMBL" id="KLU03452.1"/>
    </source>
</evidence>
<gene>
    <name evidence="1" type="ORF">RISK_004764</name>
</gene>
<comment type="caution">
    <text evidence="1">The sequence shown here is derived from an EMBL/GenBank/DDBJ whole genome shotgun (WGS) entry which is preliminary data.</text>
</comment>
<organism evidence="1 2">
    <name type="scientific">Rhodopirellula islandica</name>
    <dbReference type="NCBI Taxonomy" id="595434"/>
    <lineage>
        <taxon>Bacteria</taxon>
        <taxon>Pseudomonadati</taxon>
        <taxon>Planctomycetota</taxon>
        <taxon>Planctomycetia</taxon>
        <taxon>Pirellulales</taxon>
        <taxon>Pirellulaceae</taxon>
        <taxon>Rhodopirellula</taxon>
    </lineage>
</organism>